<keyword evidence="5" id="KW-0418">Kinase</keyword>
<comment type="caution">
    <text evidence="5">The sequence shown here is derived from an EMBL/GenBank/DDBJ whole genome shotgun (WGS) entry which is preliminary data.</text>
</comment>
<evidence type="ECO:0000256" key="3">
    <source>
        <dbReference type="ARBA" id="ARBA00012438"/>
    </source>
</evidence>
<protein>
    <recommendedName>
        <fullName evidence="3">histidine kinase</fullName>
        <ecNumber evidence="3">2.7.13.3</ecNumber>
    </recommendedName>
</protein>
<comment type="catalytic activity">
    <reaction evidence="1">
        <text>ATP + protein L-histidine = ADP + protein N-phospho-L-histidine.</text>
        <dbReference type="EC" id="2.7.13.3"/>
    </reaction>
</comment>
<evidence type="ECO:0000259" key="4">
    <source>
        <dbReference type="Pfam" id="PF00512"/>
    </source>
</evidence>
<dbReference type="EMBL" id="JACHMQ010000001">
    <property type="protein sequence ID" value="MBB6395664.1"/>
    <property type="molecule type" value="Genomic_DNA"/>
</dbReference>
<dbReference type="InterPro" id="IPR036097">
    <property type="entry name" value="HisK_dim/P_sf"/>
</dbReference>
<gene>
    <name evidence="5" type="ORF">BKA00_002578</name>
</gene>
<evidence type="ECO:0000313" key="6">
    <source>
        <dbReference type="Proteomes" id="UP000546324"/>
    </source>
</evidence>
<dbReference type="EC" id="2.7.13.3" evidence="3"/>
<keyword evidence="5" id="KW-0808">Transferase</keyword>
<evidence type="ECO:0000256" key="2">
    <source>
        <dbReference type="ARBA" id="ARBA00004236"/>
    </source>
</evidence>
<organism evidence="5 6">
    <name type="scientific">Actinomadura coerulea</name>
    <dbReference type="NCBI Taxonomy" id="46159"/>
    <lineage>
        <taxon>Bacteria</taxon>
        <taxon>Bacillati</taxon>
        <taxon>Actinomycetota</taxon>
        <taxon>Actinomycetes</taxon>
        <taxon>Streptosporangiales</taxon>
        <taxon>Thermomonosporaceae</taxon>
        <taxon>Actinomadura</taxon>
    </lineage>
</organism>
<proteinExistence type="predicted"/>
<reference evidence="5 6" key="1">
    <citation type="submission" date="2020-08" db="EMBL/GenBank/DDBJ databases">
        <title>Sequencing the genomes of 1000 actinobacteria strains.</title>
        <authorList>
            <person name="Klenk H.-P."/>
        </authorList>
    </citation>
    <scope>NUCLEOTIDE SEQUENCE [LARGE SCALE GENOMIC DNA]</scope>
    <source>
        <strain evidence="5 6">DSM 43675</strain>
    </source>
</reference>
<dbReference type="AlphaFoldDB" id="A0A7X0FXN8"/>
<dbReference type="GO" id="GO:0000155">
    <property type="term" value="F:phosphorelay sensor kinase activity"/>
    <property type="evidence" value="ECO:0007669"/>
    <property type="project" value="InterPro"/>
</dbReference>
<dbReference type="CDD" id="cd00082">
    <property type="entry name" value="HisKA"/>
    <property type="match status" value="1"/>
</dbReference>
<dbReference type="SUPFAM" id="SSF47384">
    <property type="entry name" value="Homodimeric domain of signal transducing histidine kinase"/>
    <property type="match status" value="1"/>
</dbReference>
<dbReference type="GO" id="GO:0005886">
    <property type="term" value="C:plasma membrane"/>
    <property type="evidence" value="ECO:0007669"/>
    <property type="project" value="UniProtKB-SubCell"/>
</dbReference>
<evidence type="ECO:0000313" key="5">
    <source>
        <dbReference type="EMBL" id="MBB6395664.1"/>
    </source>
</evidence>
<sequence>MRQDIEFISAGTTEVRKSFDADRLARFNGEAPAERQRRFVVQASHEMRTPLAALRLELEEALTNRDVADPFAALKEALQSVERLEKTVIALLWSLQRDASECP</sequence>
<comment type="subcellular location">
    <subcellularLocation>
        <location evidence="2">Cell membrane</location>
    </subcellularLocation>
</comment>
<dbReference type="Pfam" id="PF00512">
    <property type="entry name" value="HisKA"/>
    <property type="match status" value="1"/>
</dbReference>
<keyword evidence="6" id="KW-1185">Reference proteome</keyword>
<dbReference type="RefSeq" id="WP_185025125.1">
    <property type="nucleotide sequence ID" value="NZ_JACHMQ010000001.1"/>
</dbReference>
<dbReference type="Proteomes" id="UP000546324">
    <property type="component" value="Unassembled WGS sequence"/>
</dbReference>
<accession>A0A7X0FXN8</accession>
<feature type="domain" description="Signal transduction histidine kinase dimerisation/phosphoacceptor" evidence="4">
    <location>
        <begin position="36"/>
        <end position="88"/>
    </location>
</feature>
<name>A0A7X0FXN8_9ACTN</name>
<dbReference type="Gene3D" id="1.10.287.130">
    <property type="match status" value="1"/>
</dbReference>
<dbReference type="InterPro" id="IPR003661">
    <property type="entry name" value="HisK_dim/P_dom"/>
</dbReference>
<evidence type="ECO:0000256" key="1">
    <source>
        <dbReference type="ARBA" id="ARBA00000085"/>
    </source>
</evidence>